<keyword evidence="4" id="KW-1185">Reference proteome</keyword>
<dbReference type="Gene3D" id="3.30.530.20">
    <property type="match status" value="1"/>
</dbReference>
<comment type="similarity">
    <text evidence="1">Belongs to the AHA1 family.</text>
</comment>
<dbReference type="EMBL" id="CAJRAU010000013">
    <property type="protein sequence ID" value="CAG5074717.1"/>
    <property type="molecule type" value="Genomic_DNA"/>
</dbReference>
<evidence type="ECO:0000313" key="4">
    <source>
        <dbReference type="Proteomes" id="UP000679725"/>
    </source>
</evidence>
<dbReference type="SUPFAM" id="SSF55961">
    <property type="entry name" value="Bet v1-like"/>
    <property type="match status" value="1"/>
</dbReference>
<gene>
    <name evidence="3" type="ORF">DYBT9623_05405</name>
</gene>
<reference evidence="3 4" key="1">
    <citation type="submission" date="2021-04" db="EMBL/GenBank/DDBJ databases">
        <authorList>
            <person name="Rodrigo-Torres L."/>
            <person name="Arahal R. D."/>
            <person name="Lucena T."/>
        </authorList>
    </citation>
    <scope>NUCLEOTIDE SEQUENCE [LARGE SCALE GENOMIC DNA]</scope>
    <source>
        <strain evidence="3 4">CECT 9623</strain>
    </source>
</reference>
<evidence type="ECO:0000256" key="1">
    <source>
        <dbReference type="ARBA" id="ARBA00006817"/>
    </source>
</evidence>
<dbReference type="InterPro" id="IPR023393">
    <property type="entry name" value="START-like_dom_sf"/>
</dbReference>
<dbReference type="RefSeq" id="WP_215236627.1">
    <property type="nucleotide sequence ID" value="NZ_CAJRAU010000013.1"/>
</dbReference>
<dbReference type="Proteomes" id="UP000679725">
    <property type="component" value="Unassembled WGS sequence"/>
</dbReference>
<dbReference type="Pfam" id="PF08327">
    <property type="entry name" value="AHSA1"/>
    <property type="match status" value="1"/>
</dbReference>
<protein>
    <recommendedName>
        <fullName evidence="2">Activator of Hsp90 ATPase homologue 1/2-like C-terminal domain-containing protein</fullName>
    </recommendedName>
</protein>
<evidence type="ECO:0000313" key="3">
    <source>
        <dbReference type="EMBL" id="CAG5074717.1"/>
    </source>
</evidence>
<evidence type="ECO:0000259" key="2">
    <source>
        <dbReference type="Pfam" id="PF08327"/>
    </source>
</evidence>
<comment type="caution">
    <text evidence="3">The sequence shown here is derived from an EMBL/GenBank/DDBJ whole genome shotgun (WGS) entry which is preliminary data.</text>
</comment>
<dbReference type="InterPro" id="IPR013538">
    <property type="entry name" value="ASHA1/2-like_C"/>
</dbReference>
<name>A0ABN7RF13_9BACT</name>
<feature type="domain" description="Activator of Hsp90 ATPase homologue 1/2-like C-terminal" evidence="2">
    <location>
        <begin position="23"/>
        <end position="156"/>
    </location>
</feature>
<proteinExistence type="inferred from homology"/>
<organism evidence="3 4">
    <name type="scientific">Dyadobacter linearis</name>
    <dbReference type="NCBI Taxonomy" id="2823330"/>
    <lineage>
        <taxon>Bacteria</taxon>
        <taxon>Pseudomonadati</taxon>
        <taxon>Bacteroidota</taxon>
        <taxon>Cytophagia</taxon>
        <taxon>Cytophagales</taxon>
        <taxon>Spirosomataceae</taxon>
        <taxon>Dyadobacter</taxon>
    </lineage>
</organism>
<accession>A0ABN7RF13</accession>
<sequence>MERKTKVHAEDGRQEIIITREFDLPLELLFKAYEEPEIFAQWMGTKVLKLESRKHGVYQFETSDTQGNVVFRANGVFPEFVRNEKITRTFEMENTSGSGMQFAVQLEFLEFEKLTDQTSKLTMQIVYKSIELRDQMLQMPFAQGLNMAHNRLQEVVKNLK</sequence>